<dbReference type="EMBL" id="CP119881">
    <property type="protein sequence ID" value="WFD36412.1"/>
    <property type="molecule type" value="Genomic_DNA"/>
</dbReference>
<organism evidence="9 10">
    <name type="scientific">Malassezia cuniculi</name>
    <dbReference type="NCBI Taxonomy" id="948313"/>
    <lineage>
        <taxon>Eukaryota</taxon>
        <taxon>Fungi</taxon>
        <taxon>Dikarya</taxon>
        <taxon>Basidiomycota</taxon>
        <taxon>Ustilaginomycotina</taxon>
        <taxon>Malasseziomycetes</taxon>
        <taxon>Malasseziales</taxon>
        <taxon>Malasseziaceae</taxon>
        <taxon>Malassezia</taxon>
    </lineage>
</organism>
<name>A0AAF0F153_9BASI</name>
<keyword evidence="9" id="KW-0808">Transferase</keyword>
<feature type="transmembrane region" description="Helical" evidence="7">
    <location>
        <begin position="199"/>
        <end position="221"/>
    </location>
</feature>
<dbReference type="InterPro" id="IPR007905">
    <property type="entry name" value="EBP"/>
</dbReference>
<gene>
    <name evidence="9" type="primary">ALG11_2</name>
    <name evidence="9" type="ORF">MCUN1_003291</name>
</gene>
<evidence type="ECO:0000313" key="10">
    <source>
        <dbReference type="Proteomes" id="UP001219933"/>
    </source>
</evidence>
<keyword evidence="9" id="KW-0328">Glycosyltransferase</keyword>
<dbReference type="GO" id="GO:0047750">
    <property type="term" value="F:cholestenol delta-isomerase activity"/>
    <property type="evidence" value="ECO:0007669"/>
    <property type="project" value="InterPro"/>
</dbReference>
<comment type="similarity">
    <text evidence="2">Belongs to the EBP family.</text>
</comment>
<keyword evidence="5 6" id="KW-0472">Membrane</keyword>
<dbReference type="GO" id="GO:0016125">
    <property type="term" value="P:sterol metabolic process"/>
    <property type="evidence" value="ECO:0007669"/>
    <property type="project" value="InterPro"/>
</dbReference>
<accession>A0AAF0F153</accession>
<dbReference type="InterPro" id="IPR019191">
    <property type="entry name" value="Essential_protein_Yae1_N"/>
</dbReference>
<evidence type="ECO:0000256" key="6">
    <source>
        <dbReference type="PROSITE-ProRule" id="PRU01087"/>
    </source>
</evidence>
<dbReference type="GO" id="GO:0016020">
    <property type="term" value="C:membrane"/>
    <property type="evidence" value="ECO:0007669"/>
    <property type="project" value="UniProtKB-SubCell"/>
</dbReference>
<dbReference type="InterPro" id="IPR033118">
    <property type="entry name" value="EXPERA"/>
</dbReference>
<evidence type="ECO:0000256" key="3">
    <source>
        <dbReference type="ARBA" id="ARBA00022692"/>
    </source>
</evidence>
<dbReference type="PANTHER" id="PTHR14207">
    <property type="entry name" value="STEROL ISOMERASE"/>
    <property type="match status" value="1"/>
</dbReference>
<sequence length="248" mass="26668">MEQRDAIKARAHMREVRVANQIGYREGVEAGKLETLQAGFDDGYNNGGVAIGSTVGEMRGTAAALQGAVDLGMLKTDSDTVQALRDIIADLDKLDPSTLFAPDPEEIDHDAEHHDHAASVNVAELRAVTSIGYVGVLVALAAFAPRLLGASSQPLSKQLLVFWLAIDALIHVFRAGFFAEVWQEYSKADSRWGVADPGVVSVEILTVVLGGPLAAYAAYLVARGDQRYYLYVVVLCTAELYGDFVRGC</sequence>
<evidence type="ECO:0000256" key="1">
    <source>
        <dbReference type="ARBA" id="ARBA00004141"/>
    </source>
</evidence>
<dbReference type="AlphaFoldDB" id="A0AAF0F153"/>
<protein>
    <submittedName>
        <fullName evidence="9">GDP-Man:Man3GlcNAc2-PP-dolichol alpha-1,2-mannosyltransferase</fullName>
        <ecNumber evidence="9">2.4.1.131</ecNumber>
    </submittedName>
</protein>
<dbReference type="Pfam" id="PF09811">
    <property type="entry name" value="Yae1_N"/>
    <property type="match status" value="1"/>
</dbReference>
<dbReference type="PROSITE" id="PS51751">
    <property type="entry name" value="EXPERA"/>
    <property type="match status" value="1"/>
</dbReference>
<keyword evidence="4 6" id="KW-1133">Transmembrane helix</keyword>
<feature type="transmembrane region" description="Helical" evidence="7">
    <location>
        <begin position="130"/>
        <end position="148"/>
    </location>
</feature>
<evidence type="ECO:0000259" key="8">
    <source>
        <dbReference type="PROSITE" id="PS51751"/>
    </source>
</evidence>
<feature type="domain" description="EXPERA" evidence="8">
    <location>
        <begin position="156"/>
        <end position="248"/>
    </location>
</feature>
<dbReference type="PANTHER" id="PTHR14207:SF1">
    <property type="entry name" value="EMOPAMIL-BINDING PROTEIN-LIKE"/>
    <property type="match status" value="1"/>
</dbReference>
<keyword evidence="3 6" id="KW-0812">Transmembrane</keyword>
<dbReference type="Pfam" id="PF05241">
    <property type="entry name" value="EBP"/>
    <property type="match status" value="1"/>
</dbReference>
<dbReference type="EC" id="2.4.1.131" evidence="9"/>
<reference evidence="9" key="1">
    <citation type="submission" date="2023-03" db="EMBL/GenBank/DDBJ databases">
        <title>Mating type loci evolution in Malassezia.</title>
        <authorList>
            <person name="Coelho M.A."/>
        </authorList>
    </citation>
    <scope>NUCLEOTIDE SEQUENCE</scope>
    <source>
        <strain evidence="9">CBS 11721</strain>
    </source>
</reference>
<dbReference type="GO" id="GO:0004377">
    <property type="term" value="F:GDP-Man:Man(3)GlcNAc(2)-PP-Dol alpha-1,2-mannosyltransferase activity"/>
    <property type="evidence" value="ECO:0007669"/>
    <property type="project" value="UniProtKB-EC"/>
</dbReference>
<keyword evidence="10" id="KW-1185">Reference proteome</keyword>
<evidence type="ECO:0000256" key="2">
    <source>
        <dbReference type="ARBA" id="ARBA00008337"/>
    </source>
</evidence>
<dbReference type="Proteomes" id="UP001219933">
    <property type="component" value="Chromosome 5"/>
</dbReference>
<evidence type="ECO:0000256" key="7">
    <source>
        <dbReference type="SAM" id="Phobius"/>
    </source>
</evidence>
<evidence type="ECO:0000256" key="5">
    <source>
        <dbReference type="ARBA" id="ARBA00023136"/>
    </source>
</evidence>
<evidence type="ECO:0000256" key="4">
    <source>
        <dbReference type="ARBA" id="ARBA00022989"/>
    </source>
</evidence>
<feature type="transmembrane region" description="Helical" evidence="7">
    <location>
        <begin position="160"/>
        <end position="179"/>
    </location>
</feature>
<proteinExistence type="inferred from homology"/>
<comment type="subcellular location">
    <subcellularLocation>
        <location evidence="1">Membrane</location>
        <topology evidence="1">Multi-pass membrane protein</topology>
    </subcellularLocation>
</comment>
<dbReference type="GO" id="GO:0005783">
    <property type="term" value="C:endoplasmic reticulum"/>
    <property type="evidence" value="ECO:0007669"/>
    <property type="project" value="TreeGrafter"/>
</dbReference>
<evidence type="ECO:0000313" key="9">
    <source>
        <dbReference type="EMBL" id="WFD36412.1"/>
    </source>
</evidence>